<feature type="domain" description="Phosphotyrosine protein phosphatase I" evidence="3">
    <location>
        <begin position="95"/>
        <end position="220"/>
    </location>
</feature>
<dbReference type="Gene3D" id="1.10.8.1060">
    <property type="entry name" value="Corynebacterium glutamicum thioredoxin-dependent arsenate reductase, N-terminal domain"/>
    <property type="match status" value="1"/>
</dbReference>
<evidence type="ECO:0000259" key="3">
    <source>
        <dbReference type="SMART" id="SM00226"/>
    </source>
</evidence>
<dbReference type="Pfam" id="PF21234">
    <property type="entry name" value="Phosphatase-like_N"/>
    <property type="match status" value="1"/>
</dbReference>
<dbReference type="AlphaFoldDB" id="A0A4Q8AHN1"/>
<dbReference type="InterPro" id="IPR036196">
    <property type="entry name" value="Ptyr_pPase_sf"/>
</dbReference>
<gene>
    <name evidence="4" type="ORF">EV380_2941</name>
</gene>
<dbReference type="SMART" id="SM00226">
    <property type="entry name" value="LMWPc"/>
    <property type="match status" value="1"/>
</dbReference>
<dbReference type="Proteomes" id="UP000292685">
    <property type="component" value="Unassembled WGS sequence"/>
</dbReference>
<organism evidence="4 5">
    <name type="scientific">Zhihengliuella halotolerans</name>
    <dbReference type="NCBI Taxonomy" id="370736"/>
    <lineage>
        <taxon>Bacteria</taxon>
        <taxon>Bacillati</taxon>
        <taxon>Actinomycetota</taxon>
        <taxon>Actinomycetes</taxon>
        <taxon>Micrococcales</taxon>
        <taxon>Micrococcaceae</taxon>
        <taxon>Zhihengliuella</taxon>
    </lineage>
</organism>
<protein>
    <submittedName>
        <fullName evidence="4">Protein-tyrosine-phosphatase</fullName>
    </submittedName>
</protein>
<accession>A0A4Q8AHN1</accession>
<name>A0A4Q8AHN1_9MICC</name>
<feature type="region of interest" description="Disordered" evidence="2">
    <location>
        <begin position="1"/>
        <end position="22"/>
    </location>
</feature>
<feature type="compositionally biased region" description="Polar residues" evidence="2">
    <location>
        <begin position="1"/>
        <end position="19"/>
    </location>
</feature>
<dbReference type="NCBIfam" id="NF046112">
    <property type="entry name" value="MSMEG_6209_Nter"/>
    <property type="match status" value="1"/>
</dbReference>
<evidence type="ECO:0000313" key="5">
    <source>
        <dbReference type="Proteomes" id="UP000292685"/>
    </source>
</evidence>
<dbReference type="EMBL" id="SHLA01000001">
    <property type="protein sequence ID" value="RZU63325.1"/>
    <property type="molecule type" value="Genomic_DNA"/>
</dbReference>
<evidence type="ECO:0000256" key="1">
    <source>
        <dbReference type="ARBA" id="ARBA00022849"/>
    </source>
</evidence>
<dbReference type="RefSeq" id="WP_207219440.1">
    <property type="nucleotide sequence ID" value="NZ_SHLA01000001.1"/>
</dbReference>
<keyword evidence="1" id="KW-0059">Arsenical resistance</keyword>
<dbReference type="SUPFAM" id="SSF52788">
    <property type="entry name" value="Phosphotyrosine protein phosphatases I"/>
    <property type="match status" value="1"/>
</dbReference>
<dbReference type="GO" id="GO:0046685">
    <property type="term" value="P:response to arsenic-containing substance"/>
    <property type="evidence" value="ECO:0007669"/>
    <property type="project" value="UniProtKB-KW"/>
</dbReference>
<sequence>MSNETPARNTSTPNSGNDRSTMDRHVLMREVNHLAARYRGIFAPEMIERYLFESYTTLSRSARVRTYLAATATHFTADRLHALAQSMGAAPKDQPEVLFVCVENAGRSQLAAAFMRKIGGDAISVRSAGSNPSAELHPVTLYLMQQRGLPTEGLYPKPLTDDVVRAADVVVTMGCGDACPIYPDKQYTDWDLDDLRAVDEAGAEAVAEDIERRVTALWEELRNR</sequence>
<dbReference type="PANTHER" id="PTHR43428:SF1">
    <property type="entry name" value="ARSENATE REDUCTASE"/>
    <property type="match status" value="1"/>
</dbReference>
<comment type="caution">
    <text evidence="4">The sequence shown here is derived from an EMBL/GenBank/DDBJ whole genome shotgun (WGS) entry which is preliminary data.</text>
</comment>
<dbReference type="PANTHER" id="PTHR43428">
    <property type="entry name" value="ARSENATE REDUCTASE"/>
    <property type="match status" value="1"/>
</dbReference>
<dbReference type="Pfam" id="PF01451">
    <property type="entry name" value="LMWPc"/>
    <property type="match status" value="1"/>
</dbReference>
<evidence type="ECO:0000256" key="2">
    <source>
        <dbReference type="SAM" id="MobiDB-lite"/>
    </source>
</evidence>
<dbReference type="Gene3D" id="3.40.50.2300">
    <property type="match status" value="1"/>
</dbReference>
<dbReference type="InterPro" id="IPR048716">
    <property type="entry name" value="Phosphatase-like_N"/>
</dbReference>
<dbReference type="InterPro" id="IPR023485">
    <property type="entry name" value="Ptyr_pPase"/>
</dbReference>
<evidence type="ECO:0000313" key="4">
    <source>
        <dbReference type="EMBL" id="RZU63325.1"/>
    </source>
</evidence>
<keyword evidence="5" id="KW-1185">Reference proteome</keyword>
<proteinExistence type="predicted"/>
<reference evidence="4 5" key="1">
    <citation type="submission" date="2019-02" db="EMBL/GenBank/DDBJ databases">
        <title>Sequencing the genomes of 1000 actinobacteria strains.</title>
        <authorList>
            <person name="Klenk H.-P."/>
        </authorList>
    </citation>
    <scope>NUCLEOTIDE SEQUENCE [LARGE SCALE GENOMIC DNA]</scope>
    <source>
        <strain evidence="4 5">DSM 17364</strain>
    </source>
</reference>